<evidence type="ECO:0000259" key="2">
    <source>
        <dbReference type="Pfam" id="PF01498"/>
    </source>
</evidence>
<accession>A0AAV4JTP1</accession>
<feature type="compositionally biased region" description="Polar residues" evidence="1">
    <location>
        <begin position="307"/>
        <end position="320"/>
    </location>
</feature>
<protein>
    <submittedName>
        <fullName evidence="3">Transposable element Tc1 transposase</fullName>
    </submittedName>
</protein>
<comment type="caution">
    <text evidence="3">The sequence shown here is derived from an EMBL/GenBank/DDBJ whole genome shotgun (WGS) entry which is preliminary data.</text>
</comment>
<dbReference type="SUPFAM" id="SSF46689">
    <property type="entry name" value="Homeodomain-like"/>
    <property type="match status" value="1"/>
</dbReference>
<evidence type="ECO:0000313" key="4">
    <source>
        <dbReference type="Proteomes" id="UP000762676"/>
    </source>
</evidence>
<dbReference type="Pfam" id="PF01498">
    <property type="entry name" value="HTH_Tnp_Tc3_2"/>
    <property type="match status" value="1"/>
</dbReference>
<keyword evidence="4" id="KW-1185">Reference proteome</keyword>
<proteinExistence type="predicted"/>
<dbReference type="Proteomes" id="UP000762676">
    <property type="component" value="Unassembled WGS sequence"/>
</dbReference>
<feature type="compositionally biased region" description="Polar residues" evidence="1">
    <location>
        <begin position="276"/>
        <end position="289"/>
    </location>
</feature>
<dbReference type="EMBL" id="BMAT01013975">
    <property type="protein sequence ID" value="GFS23946.1"/>
    <property type="molecule type" value="Genomic_DNA"/>
</dbReference>
<name>A0AAV4JTP1_9GAST</name>
<dbReference type="GO" id="GO:0003677">
    <property type="term" value="F:DNA binding"/>
    <property type="evidence" value="ECO:0007669"/>
    <property type="project" value="InterPro"/>
</dbReference>
<feature type="region of interest" description="Disordered" evidence="1">
    <location>
        <begin position="276"/>
        <end position="348"/>
    </location>
</feature>
<dbReference type="InterPro" id="IPR002492">
    <property type="entry name" value="Transposase_Tc1-like"/>
</dbReference>
<feature type="domain" description="Transposase Tc1-like" evidence="2">
    <location>
        <begin position="68"/>
        <end position="137"/>
    </location>
</feature>
<dbReference type="GO" id="GO:0015074">
    <property type="term" value="P:DNA integration"/>
    <property type="evidence" value="ECO:0007669"/>
    <property type="project" value="InterPro"/>
</dbReference>
<feature type="compositionally biased region" description="Basic and acidic residues" evidence="1">
    <location>
        <begin position="290"/>
        <end position="306"/>
    </location>
</feature>
<dbReference type="AlphaFoldDB" id="A0AAV4JTP1"/>
<dbReference type="GO" id="GO:0006313">
    <property type="term" value="P:DNA transposition"/>
    <property type="evidence" value="ECO:0007669"/>
    <property type="project" value="InterPro"/>
</dbReference>
<gene>
    <name evidence="3" type="ORF">ElyMa_006990300</name>
</gene>
<organism evidence="3 4">
    <name type="scientific">Elysia marginata</name>
    <dbReference type="NCBI Taxonomy" id="1093978"/>
    <lineage>
        <taxon>Eukaryota</taxon>
        <taxon>Metazoa</taxon>
        <taxon>Spiralia</taxon>
        <taxon>Lophotrochozoa</taxon>
        <taxon>Mollusca</taxon>
        <taxon>Gastropoda</taxon>
        <taxon>Heterobranchia</taxon>
        <taxon>Euthyneura</taxon>
        <taxon>Panpulmonata</taxon>
        <taxon>Sacoglossa</taxon>
        <taxon>Placobranchoidea</taxon>
        <taxon>Plakobranchidae</taxon>
        <taxon>Elysia</taxon>
    </lineage>
</organism>
<feature type="region of interest" description="Disordered" evidence="1">
    <location>
        <begin position="232"/>
        <end position="254"/>
    </location>
</feature>
<evidence type="ECO:0000256" key="1">
    <source>
        <dbReference type="SAM" id="MobiDB-lite"/>
    </source>
</evidence>
<dbReference type="InterPro" id="IPR009057">
    <property type="entry name" value="Homeodomain-like_sf"/>
</dbReference>
<evidence type="ECO:0000313" key="3">
    <source>
        <dbReference type="EMBL" id="GFS23946.1"/>
    </source>
</evidence>
<reference evidence="3 4" key="1">
    <citation type="journal article" date="2021" name="Elife">
        <title>Chloroplast acquisition without the gene transfer in kleptoplastic sea slugs, Plakobranchus ocellatus.</title>
        <authorList>
            <person name="Maeda T."/>
            <person name="Takahashi S."/>
            <person name="Yoshida T."/>
            <person name="Shimamura S."/>
            <person name="Takaki Y."/>
            <person name="Nagai Y."/>
            <person name="Toyoda A."/>
            <person name="Suzuki Y."/>
            <person name="Arimoto A."/>
            <person name="Ishii H."/>
            <person name="Satoh N."/>
            <person name="Nishiyama T."/>
            <person name="Hasebe M."/>
            <person name="Maruyama T."/>
            <person name="Minagawa J."/>
            <person name="Obokata J."/>
            <person name="Shigenobu S."/>
        </authorList>
    </citation>
    <scope>NUCLEOTIDE SEQUENCE [LARGE SCALE GENOMIC DNA]</scope>
</reference>
<sequence>MQRLSEVDRHRALGLLQAGLPICEVSLRMNVNRTTIFRLRQRLHETDTVSDRPRSGRPRCTKQRQDKNLVRNHMNNTFLSASASSRQTKGRNNQCISANTVRRRLSTSGLRARRPYIGPILTQRHRHQRTLWAQEHAAWDRIQWRSVVFSAHLDSALVMLMAIQHTHTLDTLRKEQLEVYHVMCRVQKEKRRVQREEHEQLRENIRRLFHRQRKRHLLRRVIAKFKENVQRKRAQREDLDAQGESVGSDQEGHYTDVVQTSVARFKRNLSVSVTKNETANTLTNTSGQSDRVHGESKATKEAREQENSSSAAEIQISTRNGGKKKDRILEPTTLSANRNGAKKKPDQHQKFLESTELKLASRDNVQAEVSSSLSPVVTLETTRGKKVLPCIGRTPTITTYACKVKSSSVDRDPNNPLITQTDAISNVARVNTPKKPTSVTDIGNESLETEAEHSTISDRCSSRPMRAILSAEHYHIHGSKSLKIPMPCNEYVDSTSTACIGAKERSIEVSETEFPDNSSIAFEDKENTGNGRKPNLVKKLKKEKEKRMQERTEILDSETIVRYGRKPYQDVVPMYGQPKRFEFLPPSRKLHHEQKKLVRAEHQIELEQQVKIDKFFAELFRPKDDDRYKFVKKDDEAEKPKRATLSLAGVLSGVFSVQLTDAPRGKQSLQDKFRRLQSCQYLRVYQPRRNNSAAEVDKVTSWDAAEKSLRTGFGAFAMKR</sequence>